<dbReference type="SUPFAM" id="SSF47459">
    <property type="entry name" value="HLH, helix-loop-helix DNA-binding domain"/>
    <property type="match status" value="1"/>
</dbReference>
<protein>
    <recommendedName>
        <fullName evidence="7">Plant bHLH transcription factor ACT-like domain-containing protein</fullName>
    </recommendedName>
</protein>
<gene>
    <name evidence="8" type="ORF">SASPL_144599</name>
</gene>
<comment type="caution">
    <text evidence="8">The sequence shown here is derived from an EMBL/GenBank/DDBJ whole genome shotgun (WGS) entry which is preliminary data.</text>
</comment>
<evidence type="ECO:0000313" key="9">
    <source>
        <dbReference type="Proteomes" id="UP000298416"/>
    </source>
</evidence>
<evidence type="ECO:0000256" key="3">
    <source>
        <dbReference type="ARBA" id="ARBA00023163"/>
    </source>
</evidence>
<evidence type="ECO:0000256" key="6">
    <source>
        <dbReference type="SAM" id="MobiDB-lite"/>
    </source>
</evidence>
<sequence>MGGGGMDNECHNTSNEGDERFKSKNLEAERRRRKKLGDRQLELRALMTKSTIITDAITYIEELKMTVEELSNHLLELEETSVDEEKIKLKEIDDEKEMKKHGIKVEVEVEVNHVCGTKLWIRIVFQKKRGALTKLMEAITLLGIDLIDTTITTSRGAVLFTSFGQGIRGGLPEADQMKIYLLEIIRSI</sequence>
<feature type="domain" description="Plant bHLH transcription factor ACT-like" evidence="7">
    <location>
        <begin position="108"/>
        <end position="185"/>
    </location>
</feature>
<evidence type="ECO:0000256" key="2">
    <source>
        <dbReference type="ARBA" id="ARBA00023015"/>
    </source>
</evidence>
<keyword evidence="3" id="KW-0804">Transcription</keyword>
<name>A0A8X8WGU4_SALSN</name>
<comment type="subcellular location">
    <subcellularLocation>
        <location evidence="1">Nucleus</location>
    </subcellularLocation>
</comment>
<dbReference type="PANTHER" id="PTHR31945">
    <property type="entry name" value="TRANSCRIPTION FACTOR SCREAM2-RELATED"/>
    <property type="match status" value="1"/>
</dbReference>
<keyword evidence="4" id="KW-0539">Nucleus</keyword>
<evidence type="ECO:0000256" key="1">
    <source>
        <dbReference type="ARBA" id="ARBA00004123"/>
    </source>
</evidence>
<organism evidence="8">
    <name type="scientific">Salvia splendens</name>
    <name type="common">Scarlet sage</name>
    <dbReference type="NCBI Taxonomy" id="180675"/>
    <lineage>
        <taxon>Eukaryota</taxon>
        <taxon>Viridiplantae</taxon>
        <taxon>Streptophyta</taxon>
        <taxon>Embryophyta</taxon>
        <taxon>Tracheophyta</taxon>
        <taxon>Spermatophyta</taxon>
        <taxon>Magnoliopsida</taxon>
        <taxon>eudicotyledons</taxon>
        <taxon>Gunneridae</taxon>
        <taxon>Pentapetalae</taxon>
        <taxon>asterids</taxon>
        <taxon>lamiids</taxon>
        <taxon>Lamiales</taxon>
        <taxon>Lamiaceae</taxon>
        <taxon>Nepetoideae</taxon>
        <taxon>Mentheae</taxon>
        <taxon>Salviinae</taxon>
        <taxon>Salvia</taxon>
        <taxon>Salvia subgen. Calosphace</taxon>
        <taxon>core Calosphace</taxon>
    </lineage>
</organism>
<accession>A0A8X8WGU4</accession>
<evidence type="ECO:0000256" key="4">
    <source>
        <dbReference type="ARBA" id="ARBA00023242"/>
    </source>
</evidence>
<evidence type="ECO:0000259" key="7">
    <source>
        <dbReference type="Pfam" id="PF22754"/>
    </source>
</evidence>
<reference evidence="8" key="1">
    <citation type="submission" date="2018-01" db="EMBL/GenBank/DDBJ databases">
        <authorList>
            <person name="Mao J.F."/>
        </authorList>
    </citation>
    <scope>NUCLEOTIDE SEQUENCE</scope>
    <source>
        <strain evidence="8">Huo1</strain>
        <tissue evidence="8">Leaf</tissue>
    </source>
</reference>
<dbReference type="Pfam" id="PF22754">
    <property type="entry name" value="bHLH-TF_ACT-like_plant"/>
    <property type="match status" value="1"/>
</dbReference>
<feature type="compositionally biased region" description="Basic and acidic residues" evidence="6">
    <location>
        <begin position="17"/>
        <end position="30"/>
    </location>
</feature>
<proteinExistence type="predicted"/>
<feature type="region of interest" description="Disordered" evidence="6">
    <location>
        <begin position="1"/>
        <end position="33"/>
    </location>
</feature>
<dbReference type="GO" id="GO:0046983">
    <property type="term" value="F:protein dimerization activity"/>
    <property type="evidence" value="ECO:0007669"/>
    <property type="project" value="InterPro"/>
</dbReference>
<dbReference type="InterPro" id="IPR051358">
    <property type="entry name" value="TF_AMS/ICE1/BHLH6-like"/>
</dbReference>
<keyword evidence="9" id="KW-1185">Reference proteome</keyword>
<dbReference type="GO" id="GO:0043565">
    <property type="term" value="F:sequence-specific DNA binding"/>
    <property type="evidence" value="ECO:0007669"/>
    <property type="project" value="TreeGrafter"/>
</dbReference>
<evidence type="ECO:0000256" key="5">
    <source>
        <dbReference type="SAM" id="Coils"/>
    </source>
</evidence>
<reference evidence="8" key="2">
    <citation type="submission" date="2020-08" db="EMBL/GenBank/DDBJ databases">
        <title>Plant Genome Project.</title>
        <authorList>
            <person name="Zhang R.-G."/>
        </authorList>
    </citation>
    <scope>NUCLEOTIDE SEQUENCE</scope>
    <source>
        <strain evidence="8">Huo1</strain>
        <tissue evidence="8">Leaf</tissue>
    </source>
</reference>
<dbReference type="EMBL" id="PNBA02000017">
    <property type="protein sequence ID" value="KAG6394023.1"/>
    <property type="molecule type" value="Genomic_DNA"/>
</dbReference>
<keyword evidence="5" id="KW-0175">Coiled coil</keyword>
<dbReference type="GO" id="GO:0005634">
    <property type="term" value="C:nucleus"/>
    <property type="evidence" value="ECO:0007669"/>
    <property type="project" value="UniProtKB-SubCell"/>
</dbReference>
<dbReference type="Gene3D" id="4.10.280.10">
    <property type="entry name" value="Helix-loop-helix DNA-binding domain"/>
    <property type="match status" value="1"/>
</dbReference>
<dbReference type="Proteomes" id="UP000298416">
    <property type="component" value="Unassembled WGS sequence"/>
</dbReference>
<dbReference type="PANTHER" id="PTHR31945:SF20">
    <property type="entry name" value="TRANSCRIPTION FACTOR DYT1"/>
    <property type="match status" value="1"/>
</dbReference>
<feature type="coiled-coil region" evidence="5">
    <location>
        <begin position="60"/>
        <end position="95"/>
    </location>
</feature>
<dbReference type="InterPro" id="IPR054502">
    <property type="entry name" value="bHLH-TF_ACT-like_plant"/>
</dbReference>
<keyword evidence="2" id="KW-0805">Transcription regulation</keyword>
<dbReference type="AlphaFoldDB" id="A0A8X8WGU4"/>
<evidence type="ECO:0000313" key="8">
    <source>
        <dbReference type="EMBL" id="KAG6394023.1"/>
    </source>
</evidence>
<dbReference type="GO" id="GO:0003700">
    <property type="term" value="F:DNA-binding transcription factor activity"/>
    <property type="evidence" value="ECO:0007669"/>
    <property type="project" value="TreeGrafter"/>
</dbReference>
<dbReference type="InterPro" id="IPR036638">
    <property type="entry name" value="HLH_DNA-bd_sf"/>
</dbReference>